<dbReference type="AlphaFoldDB" id="A0AA46YAV0"/>
<accession>A0AA46YAV0</accession>
<dbReference type="RefSeq" id="WP_267093937.1">
    <property type="nucleotide sequence ID" value="NZ_CP099534.1"/>
</dbReference>
<name>A0AA46YAV0_9XANT</name>
<protein>
    <submittedName>
        <fullName evidence="5">NAD-dependent epimerase/dehydratase family protein</fullName>
    </submittedName>
</protein>
<evidence type="ECO:0000313" key="6">
    <source>
        <dbReference type="Proteomes" id="UP001164392"/>
    </source>
</evidence>
<sequence>MTVHELRSSASRAQAGKRVLITGGAGFVGSHLADELLAHGYRVRVLDNLCAQVHGMQAARPAYLAEDVELMVGDVCDPVAVRLALRDVDGVFHLAAAVGVGQSMYQIAHYTHTNNLGTAVLLEALVERPVQRLVVASSMSIYGEGAYVDADGTPVPVRERPLAQLRRAQWEPSVDGRPLQPVPTDERKPAEPSSVYALSKLDQERLCLIVGQAYAIPTTALRFFNIYGTRQALSNPYTGVLAIFAARLLNRKPPVIFEDGAQRRDFVHVSDVACACRLAYESEAAAGLALNIGSGQAISINEVAQRIAAAMGIDDLPPQLSGNYRVGDIRHCFADISLARERIGYVPRVELQQGLGELVAWLAEQTAADGIEAANAELARRGLQG</sequence>
<dbReference type="Gene3D" id="3.40.50.720">
    <property type="entry name" value="NAD(P)-binding Rossmann-like Domain"/>
    <property type="match status" value="1"/>
</dbReference>
<dbReference type="SUPFAM" id="SSF51735">
    <property type="entry name" value="NAD(P)-binding Rossmann-fold domains"/>
    <property type="match status" value="1"/>
</dbReference>
<dbReference type="InterPro" id="IPR001509">
    <property type="entry name" value="Epimerase_deHydtase"/>
</dbReference>
<evidence type="ECO:0000256" key="3">
    <source>
        <dbReference type="SAM" id="MobiDB-lite"/>
    </source>
</evidence>
<proteinExistence type="inferred from homology"/>
<dbReference type="Pfam" id="PF01370">
    <property type="entry name" value="Epimerase"/>
    <property type="match status" value="2"/>
</dbReference>
<evidence type="ECO:0000259" key="4">
    <source>
        <dbReference type="Pfam" id="PF01370"/>
    </source>
</evidence>
<dbReference type="InterPro" id="IPR036291">
    <property type="entry name" value="NAD(P)-bd_dom_sf"/>
</dbReference>
<comment type="similarity">
    <text evidence="2">Belongs to the NAD(P)-dependent epimerase/dehydratase family.</text>
</comment>
<evidence type="ECO:0000256" key="1">
    <source>
        <dbReference type="ARBA" id="ARBA00005125"/>
    </source>
</evidence>
<comment type="pathway">
    <text evidence="1">Bacterial outer membrane biogenesis; LPS O-antigen biosynthesis.</text>
</comment>
<dbReference type="PANTHER" id="PTHR43000">
    <property type="entry name" value="DTDP-D-GLUCOSE 4,6-DEHYDRATASE-RELATED"/>
    <property type="match status" value="1"/>
</dbReference>
<feature type="domain" description="NAD-dependent epimerase/dehydratase" evidence="4">
    <location>
        <begin position="19"/>
        <end position="148"/>
    </location>
</feature>
<gene>
    <name evidence="5" type="ORF">NG824_08595</name>
</gene>
<organism evidence="5 6">
    <name type="scientific">Xanthomonas sacchari</name>
    <dbReference type="NCBI Taxonomy" id="56458"/>
    <lineage>
        <taxon>Bacteria</taxon>
        <taxon>Pseudomonadati</taxon>
        <taxon>Pseudomonadota</taxon>
        <taxon>Gammaproteobacteria</taxon>
        <taxon>Lysobacterales</taxon>
        <taxon>Lysobacteraceae</taxon>
        <taxon>Xanthomonas</taxon>
    </lineage>
</organism>
<evidence type="ECO:0000256" key="2">
    <source>
        <dbReference type="ARBA" id="ARBA00007637"/>
    </source>
</evidence>
<evidence type="ECO:0000313" key="5">
    <source>
        <dbReference type="EMBL" id="UYK90433.1"/>
    </source>
</evidence>
<reference evidence="5" key="1">
    <citation type="submission" date="2022-06" db="EMBL/GenBank/DDBJ databases">
        <title>Dynamics of rice microbiomes reveals core vertical transmitted seed endophytes.</title>
        <authorList>
            <person name="Liao K."/>
            <person name="Zhang X."/>
        </authorList>
    </citation>
    <scope>NUCLEOTIDE SEQUENCE</scope>
    <source>
        <strain evidence="5">JR3-14</strain>
    </source>
</reference>
<feature type="domain" description="NAD-dependent epimerase/dehydratase" evidence="4">
    <location>
        <begin position="181"/>
        <end position="293"/>
    </location>
</feature>
<feature type="region of interest" description="Disordered" evidence="3">
    <location>
        <begin position="169"/>
        <end position="193"/>
    </location>
</feature>
<dbReference type="EMBL" id="CP099534">
    <property type="protein sequence ID" value="UYK90433.1"/>
    <property type="molecule type" value="Genomic_DNA"/>
</dbReference>
<dbReference type="Proteomes" id="UP001164392">
    <property type="component" value="Chromosome"/>
</dbReference>